<evidence type="ECO:0000313" key="2">
    <source>
        <dbReference type="EMBL" id="MFC5498402.1"/>
    </source>
</evidence>
<proteinExistence type="predicted"/>
<feature type="transmembrane region" description="Helical" evidence="1">
    <location>
        <begin position="339"/>
        <end position="359"/>
    </location>
</feature>
<name>A0ABW0NEI6_9BURK</name>
<dbReference type="RefSeq" id="WP_376850455.1">
    <property type="nucleotide sequence ID" value="NZ_JBHSMF010000006.1"/>
</dbReference>
<reference evidence="3" key="1">
    <citation type="journal article" date="2019" name="Int. J. Syst. Evol. Microbiol.">
        <title>The Global Catalogue of Microorganisms (GCM) 10K type strain sequencing project: providing services to taxonomists for standard genome sequencing and annotation.</title>
        <authorList>
            <consortium name="The Broad Institute Genomics Platform"/>
            <consortium name="The Broad Institute Genome Sequencing Center for Infectious Disease"/>
            <person name="Wu L."/>
            <person name="Ma J."/>
        </authorList>
    </citation>
    <scope>NUCLEOTIDE SEQUENCE [LARGE SCALE GENOMIC DNA]</scope>
    <source>
        <strain evidence="3">CCUG 57401</strain>
    </source>
</reference>
<keyword evidence="3" id="KW-1185">Reference proteome</keyword>
<keyword evidence="1" id="KW-0812">Transmembrane</keyword>
<gene>
    <name evidence="2" type="primary">wzy</name>
    <name evidence="2" type="ORF">ACFPOE_12730</name>
</gene>
<feature type="transmembrane region" description="Helical" evidence="1">
    <location>
        <begin position="158"/>
        <end position="178"/>
    </location>
</feature>
<evidence type="ECO:0000313" key="3">
    <source>
        <dbReference type="Proteomes" id="UP001596037"/>
    </source>
</evidence>
<organism evidence="2 3">
    <name type="scientific">Caenimonas terrae</name>
    <dbReference type="NCBI Taxonomy" id="696074"/>
    <lineage>
        <taxon>Bacteria</taxon>
        <taxon>Pseudomonadati</taxon>
        <taxon>Pseudomonadota</taxon>
        <taxon>Betaproteobacteria</taxon>
        <taxon>Burkholderiales</taxon>
        <taxon>Comamonadaceae</taxon>
        <taxon>Caenimonas</taxon>
    </lineage>
</organism>
<feature type="transmembrane region" description="Helical" evidence="1">
    <location>
        <begin position="55"/>
        <end position="75"/>
    </location>
</feature>
<protein>
    <submittedName>
        <fullName evidence="2">Oligosaccharide repeat unit polymerase</fullName>
    </submittedName>
</protein>
<feature type="transmembrane region" description="Helical" evidence="1">
    <location>
        <begin position="129"/>
        <end position="146"/>
    </location>
</feature>
<dbReference type="Proteomes" id="UP001596037">
    <property type="component" value="Unassembled WGS sequence"/>
</dbReference>
<sequence>MMRRIVNFENDPAFKGLVAVIALYIFANIYSAISSLANAGVFTGGDFEGFRSDAVVILINLFLVILFYLASVFLYRNLKGKFREAELFPSNVMSLGWFVAAIQIIFFLYLTFGEVGLDQLKGQASFASYFQYLFVPDYLFLTYYAFGRGARLFYPNLLLYLASTSVRGVSGGFIFLIFFEVVAAFQKSKWTLVSLALLIIVLLSPFIYELRNLVRSASPAYLFSTPWSELAATVFESAYLNIHFLDSLHDVGDFVLMRLQHLSSPVAIYNHLDLFWLGDIKGTFLSFLFDGGPQRSLLGESFYSSPLLSEYLTISMFPTPYGSWFTHPSLVGWLWVDPFSFPLLVVYCIALLSLNLFLVKKIGGDAYALACSFIFFLVFIMNGWFGPYISTIQAFVILLVLSRVARAARNFSSSLARSA</sequence>
<feature type="transmembrane region" description="Helical" evidence="1">
    <location>
        <begin position="190"/>
        <end position="208"/>
    </location>
</feature>
<feature type="transmembrane region" description="Helical" evidence="1">
    <location>
        <begin position="366"/>
        <end position="385"/>
    </location>
</feature>
<feature type="transmembrane region" description="Helical" evidence="1">
    <location>
        <begin position="87"/>
        <end position="109"/>
    </location>
</feature>
<evidence type="ECO:0000256" key="1">
    <source>
        <dbReference type="SAM" id="Phobius"/>
    </source>
</evidence>
<keyword evidence="1" id="KW-1133">Transmembrane helix</keyword>
<dbReference type="NCBIfam" id="NF033860">
    <property type="entry name" value="Wzy_O6_O28"/>
    <property type="match status" value="1"/>
</dbReference>
<comment type="caution">
    <text evidence="2">The sequence shown here is derived from an EMBL/GenBank/DDBJ whole genome shotgun (WGS) entry which is preliminary data.</text>
</comment>
<dbReference type="EMBL" id="JBHSMF010000006">
    <property type="protein sequence ID" value="MFC5498402.1"/>
    <property type="molecule type" value="Genomic_DNA"/>
</dbReference>
<accession>A0ABW0NEI6</accession>
<keyword evidence="1" id="KW-0472">Membrane</keyword>